<dbReference type="AlphaFoldDB" id="A0A350HAJ8"/>
<feature type="transmembrane region" description="Helical" evidence="1">
    <location>
        <begin position="302"/>
        <end position="322"/>
    </location>
</feature>
<feature type="transmembrane region" description="Helical" evidence="1">
    <location>
        <begin position="200"/>
        <end position="221"/>
    </location>
</feature>
<feature type="transmembrane region" description="Helical" evidence="1">
    <location>
        <begin position="145"/>
        <end position="163"/>
    </location>
</feature>
<dbReference type="EMBL" id="DMZY01000154">
    <property type="protein sequence ID" value="HAV92564.1"/>
    <property type="molecule type" value="Genomic_DNA"/>
</dbReference>
<organism evidence="2 3">
    <name type="scientific">candidate division WOR-3 bacterium</name>
    <dbReference type="NCBI Taxonomy" id="2052148"/>
    <lineage>
        <taxon>Bacteria</taxon>
        <taxon>Bacteria division WOR-3</taxon>
    </lineage>
</organism>
<reference evidence="2 3" key="1">
    <citation type="journal article" date="2018" name="Nat. Biotechnol.">
        <title>A standardized bacterial taxonomy based on genome phylogeny substantially revises the tree of life.</title>
        <authorList>
            <person name="Parks D.H."/>
            <person name="Chuvochina M."/>
            <person name="Waite D.W."/>
            <person name="Rinke C."/>
            <person name="Skarshewski A."/>
            <person name="Chaumeil P.A."/>
            <person name="Hugenholtz P."/>
        </authorList>
    </citation>
    <scope>NUCLEOTIDE SEQUENCE [LARGE SCALE GENOMIC DNA]</scope>
    <source>
        <strain evidence="2">UBA9956</strain>
    </source>
</reference>
<proteinExistence type="predicted"/>
<feature type="transmembrane region" description="Helical" evidence="1">
    <location>
        <begin position="273"/>
        <end position="290"/>
    </location>
</feature>
<feature type="transmembrane region" description="Helical" evidence="1">
    <location>
        <begin position="241"/>
        <end position="261"/>
    </location>
</feature>
<accession>A0A350HAJ8</accession>
<dbReference type="Proteomes" id="UP000264062">
    <property type="component" value="Unassembled WGS sequence"/>
</dbReference>
<dbReference type="SUPFAM" id="SSF50156">
    <property type="entry name" value="PDZ domain-like"/>
    <property type="match status" value="1"/>
</dbReference>
<name>A0A350HAJ8_UNCW3</name>
<comment type="caution">
    <text evidence="2">The sequence shown here is derived from an EMBL/GenBank/DDBJ whole genome shotgun (WGS) entry which is preliminary data.</text>
</comment>
<sequence>MKNFISFVVLVISFALLFYASYKSSQISNDKAVYKYSNNNLIVDYVNPSSNVYRAGMHIGDKILYVNEEKILNRHVLHNLVFDRTTPGDTLHYTIERDDSIVSFSAVAERRFSLPKLMLYLIFGLIYSIFTMFFFNSFAHTKTKIYLYLFFLCLSLLMSMFNVPFSHRILYSSMMVITTVLSFSILQFSHYYLYEFSVKWPLRILSSFVILSSLLWIASYFKWTYTLFESDYSHLMLYLRFSQISMALVAIYSIVSIFIKTLKMYVTKQPKEYFITSFVLLFILVLYPVLYGLPFALRKKELLPFSIFFYMFFLFLVFIVIYKKRLARVFL</sequence>
<keyword evidence="1" id="KW-1133">Transmembrane helix</keyword>
<dbReference type="InterPro" id="IPR036034">
    <property type="entry name" value="PDZ_sf"/>
</dbReference>
<dbReference type="Gene3D" id="2.30.42.10">
    <property type="match status" value="1"/>
</dbReference>
<feature type="transmembrane region" description="Helical" evidence="1">
    <location>
        <begin position="169"/>
        <end position="188"/>
    </location>
</feature>
<evidence type="ECO:0000313" key="3">
    <source>
        <dbReference type="Proteomes" id="UP000264062"/>
    </source>
</evidence>
<keyword evidence="1" id="KW-0812">Transmembrane</keyword>
<protein>
    <recommendedName>
        <fullName evidence="4">PDZ domain-containing protein</fullName>
    </recommendedName>
</protein>
<evidence type="ECO:0008006" key="4">
    <source>
        <dbReference type="Google" id="ProtNLM"/>
    </source>
</evidence>
<keyword evidence="1" id="KW-0472">Membrane</keyword>
<evidence type="ECO:0000313" key="2">
    <source>
        <dbReference type="EMBL" id="HAV92564.1"/>
    </source>
</evidence>
<feature type="transmembrane region" description="Helical" evidence="1">
    <location>
        <begin position="117"/>
        <end position="138"/>
    </location>
</feature>
<gene>
    <name evidence="2" type="ORF">DCW38_05210</name>
</gene>
<evidence type="ECO:0000256" key="1">
    <source>
        <dbReference type="SAM" id="Phobius"/>
    </source>
</evidence>